<organism evidence="4 5">
    <name type="scientific">Delftia lacustris</name>
    <dbReference type="NCBI Taxonomy" id="558537"/>
    <lineage>
        <taxon>Bacteria</taxon>
        <taxon>Pseudomonadati</taxon>
        <taxon>Pseudomonadota</taxon>
        <taxon>Betaproteobacteria</taxon>
        <taxon>Burkholderiales</taxon>
        <taxon>Comamonadaceae</taxon>
        <taxon>Delftia</taxon>
    </lineage>
</organism>
<dbReference type="RefSeq" id="WP_074923318.1">
    <property type="nucleotide sequence ID" value="NZ_CP141274.1"/>
</dbReference>
<dbReference type="Proteomes" id="UP000183417">
    <property type="component" value="Unassembled WGS sequence"/>
</dbReference>
<evidence type="ECO:0000313" key="4">
    <source>
        <dbReference type="EMBL" id="SDZ40849.1"/>
    </source>
</evidence>
<feature type="domain" description="Exonuclease VII large subunit C-terminal" evidence="2">
    <location>
        <begin position="205"/>
        <end position="565"/>
    </location>
</feature>
<dbReference type="GO" id="GO:0009318">
    <property type="term" value="C:exodeoxyribonuclease VII complex"/>
    <property type="evidence" value="ECO:0007669"/>
    <property type="project" value="UniProtKB-UniRule"/>
</dbReference>
<sequence>MPLTYLNVEYAQRGAVKALGARWDAEARKWFVPEGRDLAPFVAWLPAERRFTDTAVAKSSSGAVQVQRRGKSLSLLLAGVADAVNRTFHQGEWTIVDVVQVSVRKHVFLELAERDSNGVVLAKANAMIWASIADQILPPFEAATGMSIGPGMKLLVRARPIFNVQYGFRLILDAIDPDFTLGELEARKREIRARLQQQNLWGLNKALDFPWDFRAVLVIAPQDAAGLGDFRAEAQRLDRAGVCRFVYAHSRFQGPGAAEEIIEAARTALTAGNSVGQVLFDAIVFIRGGGAVNDLAWLNNYELARFVCELKFPVLTGIGHERDSTILDEVAHTSFDTPSKVIAGIEATIARRTREAQTAFAEVVAAVQRRIGLVRQGAEQASSHIREGVSHQLYTARAAGAEAMADVRLLALREVSVASRHSGELVRDVRALTSTQLAIAKERAPLLLIQTRDQAGAHLRTATAKSNQALNAVLDRAHSDAGRATRDASGALTGLMHSARQRVTGARSGSEALLREISGQGPRKTLARGFAHIRDSSGRTVMNAGSLAAGNEFSVTFHDGMVEAKVQGEENKQ</sequence>
<dbReference type="PANTHER" id="PTHR30008">
    <property type="entry name" value="EXODEOXYRIBONUCLEASE 7 LARGE SUBUNIT"/>
    <property type="match status" value="1"/>
</dbReference>
<evidence type="ECO:0000259" key="3">
    <source>
        <dbReference type="Pfam" id="PF18974"/>
    </source>
</evidence>
<dbReference type="Pfam" id="PF02601">
    <property type="entry name" value="Exonuc_VII_L"/>
    <property type="match status" value="1"/>
</dbReference>
<evidence type="ECO:0000259" key="2">
    <source>
        <dbReference type="Pfam" id="PF02601"/>
    </source>
</evidence>
<evidence type="ECO:0000313" key="5">
    <source>
        <dbReference type="Proteomes" id="UP000183417"/>
    </source>
</evidence>
<dbReference type="PANTHER" id="PTHR30008:SF0">
    <property type="entry name" value="EXODEOXYRIBONUCLEASE 7 LARGE SUBUNIT"/>
    <property type="match status" value="1"/>
</dbReference>
<feature type="domain" description="DUF5710" evidence="3">
    <location>
        <begin position="4"/>
        <end position="46"/>
    </location>
</feature>
<dbReference type="Pfam" id="PF18974">
    <property type="entry name" value="DUF5710"/>
    <property type="match status" value="1"/>
</dbReference>
<dbReference type="EC" id="3.1.11.6" evidence="1"/>
<dbReference type="GO" id="GO:0008855">
    <property type="term" value="F:exodeoxyribonuclease VII activity"/>
    <property type="evidence" value="ECO:0007669"/>
    <property type="project" value="UniProtKB-UniRule"/>
</dbReference>
<dbReference type="InterPro" id="IPR020579">
    <property type="entry name" value="Exonuc_VII_lsu_C"/>
</dbReference>
<dbReference type="AlphaFoldDB" id="A0A1H3SUN8"/>
<dbReference type="InterPro" id="IPR043764">
    <property type="entry name" value="DUF5710"/>
</dbReference>
<accession>A0A1H3SUN8</accession>
<dbReference type="EMBL" id="FNPE01000022">
    <property type="protein sequence ID" value="SDZ40849.1"/>
    <property type="molecule type" value="Genomic_DNA"/>
</dbReference>
<dbReference type="GeneID" id="94693139"/>
<evidence type="ECO:0000256" key="1">
    <source>
        <dbReference type="NCBIfam" id="TIGR00237"/>
    </source>
</evidence>
<protein>
    <recommendedName>
        <fullName evidence="1">Exodeoxyribonuclease VII large subunit</fullName>
        <ecNumber evidence="1">3.1.11.6</ecNumber>
    </recommendedName>
</protein>
<gene>
    <name evidence="4" type="ORF">SAMN05421547_12287</name>
</gene>
<reference evidence="4 5" key="1">
    <citation type="submission" date="2016-10" db="EMBL/GenBank/DDBJ databases">
        <authorList>
            <person name="de Groot N.N."/>
        </authorList>
    </citation>
    <scope>NUCLEOTIDE SEQUENCE [LARGE SCALE GENOMIC DNA]</scope>
    <source>
        <strain evidence="4 5">LMG 24775</strain>
    </source>
</reference>
<dbReference type="GO" id="GO:0006308">
    <property type="term" value="P:DNA catabolic process"/>
    <property type="evidence" value="ECO:0007669"/>
    <property type="project" value="UniProtKB-UniRule"/>
</dbReference>
<dbReference type="InterPro" id="IPR003753">
    <property type="entry name" value="Exonuc_VII_L"/>
</dbReference>
<name>A0A1H3SUN8_9BURK</name>
<dbReference type="NCBIfam" id="TIGR00237">
    <property type="entry name" value="xseA"/>
    <property type="match status" value="1"/>
</dbReference>
<proteinExistence type="predicted"/>